<keyword evidence="3" id="KW-0804">Transcription</keyword>
<evidence type="ECO:0000256" key="1">
    <source>
        <dbReference type="ARBA" id="ARBA00023015"/>
    </source>
</evidence>
<comment type="caution">
    <text evidence="6">The sequence shown here is derived from an EMBL/GenBank/DDBJ whole genome shotgun (WGS) entry which is preliminary data.</text>
</comment>
<sequence>MPAEKRRRLVETAALEFGSAGYEHASLNRIIEQCAMSKSSFYYILSSKAELYEFVLQELIAEVAAEIDVVAPEHFAGTEFWSKVERYFANLISVSQREHSFLLLGRMFYLQAPDPVKTAVATTLGAVREWVHEVLRVGRRCGAVRTDLPEPLQAELVFAILQVFDEWTIAHYADFSASALQNLAVAQFATIRRTLAP</sequence>
<dbReference type="Gene3D" id="1.10.357.10">
    <property type="entry name" value="Tetracycline Repressor, domain 2"/>
    <property type="match status" value="1"/>
</dbReference>
<dbReference type="InterPro" id="IPR036271">
    <property type="entry name" value="Tet_transcr_reg_TetR-rel_C_sf"/>
</dbReference>
<dbReference type="PANTHER" id="PTHR30055:SF234">
    <property type="entry name" value="HTH-TYPE TRANSCRIPTIONAL REGULATOR BETI"/>
    <property type="match status" value="1"/>
</dbReference>
<evidence type="ECO:0000256" key="3">
    <source>
        <dbReference type="ARBA" id="ARBA00023163"/>
    </source>
</evidence>
<gene>
    <name evidence="6" type="ORF">H7I77_00650</name>
</gene>
<evidence type="ECO:0000313" key="6">
    <source>
        <dbReference type="EMBL" id="MCV7021865.1"/>
    </source>
</evidence>
<reference evidence="6" key="1">
    <citation type="submission" date="2020-07" db="EMBL/GenBank/DDBJ databases">
        <authorList>
            <person name="Pettersson B.M.F."/>
            <person name="Behra P.R.K."/>
            <person name="Ramesh M."/>
            <person name="Das S."/>
            <person name="Dasgupta S."/>
            <person name="Kirsebom L.A."/>
        </authorList>
    </citation>
    <scope>NUCLEOTIDE SEQUENCE</scope>
    <source>
        <strain evidence="6">DSM 44203</strain>
    </source>
</reference>
<feature type="domain" description="HTH tetR-type" evidence="5">
    <location>
        <begin position="3"/>
        <end position="63"/>
    </location>
</feature>
<proteinExistence type="predicted"/>
<protein>
    <submittedName>
        <fullName evidence="6">TetR/AcrR family transcriptional regulator</fullName>
    </submittedName>
</protein>
<name>A0AAW5SCN4_MYCNV</name>
<dbReference type="SUPFAM" id="SSF48498">
    <property type="entry name" value="Tetracyclin repressor-like, C-terminal domain"/>
    <property type="match status" value="1"/>
</dbReference>
<dbReference type="RefSeq" id="WP_064413529.1">
    <property type="nucleotide sequence ID" value="NZ_BCTA01000072.1"/>
</dbReference>
<dbReference type="Pfam" id="PF00440">
    <property type="entry name" value="TetR_N"/>
    <property type="match status" value="1"/>
</dbReference>
<evidence type="ECO:0000256" key="2">
    <source>
        <dbReference type="ARBA" id="ARBA00023125"/>
    </source>
</evidence>
<dbReference type="PANTHER" id="PTHR30055">
    <property type="entry name" value="HTH-TYPE TRANSCRIPTIONAL REGULATOR RUTR"/>
    <property type="match status" value="1"/>
</dbReference>
<dbReference type="SUPFAM" id="SSF46689">
    <property type="entry name" value="Homeodomain-like"/>
    <property type="match status" value="1"/>
</dbReference>
<dbReference type="GO" id="GO:0000976">
    <property type="term" value="F:transcription cis-regulatory region binding"/>
    <property type="evidence" value="ECO:0007669"/>
    <property type="project" value="TreeGrafter"/>
</dbReference>
<dbReference type="EMBL" id="JACKTI010000005">
    <property type="protein sequence ID" value="MCV7021865.1"/>
    <property type="molecule type" value="Genomic_DNA"/>
</dbReference>
<keyword evidence="1" id="KW-0805">Transcription regulation</keyword>
<feature type="DNA-binding region" description="H-T-H motif" evidence="4">
    <location>
        <begin position="26"/>
        <end position="45"/>
    </location>
</feature>
<organism evidence="6 7">
    <name type="scientific">Mycolicibacterium novocastrense</name>
    <name type="common">Mycobacterium novocastrense</name>
    <dbReference type="NCBI Taxonomy" id="59813"/>
    <lineage>
        <taxon>Bacteria</taxon>
        <taxon>Bacillati</taxon>
        <taxon>Actinomycetota</taxon>
        <taxon>Actinomycetes</taxon>
        <taxon>Mycobacteriales</taxon>
        <taxon>Mycobacteriaceae</taxon>
        <taxon>Mycolicibacterium</taxon>
    </lineage>
</organism>
<accession>A0AAW5SCN4</accession>
<dbReference type="InterPro" id="IPR009057">
    <property type="entry name" value="Homeodomain-like_sf"/>
</dbReference>
<dbReference type="InterPro" id="IPR050109">
    <property type="entry name" value="HTH-type_TetR-like_transc_reg"/>
</dbReference>
<evidence type="ECO:0000256" key="4">
    <source>
        <dbReference type="PROSITE-ProRule" id="PRU00335"/>
    </source>
</evidence>
<dbReference type="AlphaFoldDB" id="A0AAW5SCN4"/>
<dbReference type="Proteomes" id="UP001207528">
    <property type="component" value="Unassembled WGS sequence"/>
</dbReference>
<evidence type="ECO:0000259" key="5">
    <source>
        <dbReference type="PROSITE" id="PS50977"/>
    </source>
</evidence>
<dbReference type="PROSITE" id="PS50977">
    <property type="entry name" value="HTH_TETR_2"/>
    <property type="match status" value="1"/>
</dbReference>
<dbReference type="GO" id="GO:0003700">
    <property type="term" value="F:DNA-binding transcription factor activity"/>
    <property type="evidence" value="ECO:0007669"/>
    <property type="project" value="TreeGrafter"/>
</dbReference>
<reference evidence="6" key="2">
    <citation type="journal article" date="2022" name="BMC Genomics">
        <title>Comparative genome analysis of mycobacteria focusing on tRNA and non-coding RNA.</title>
        <authorList>
            <person name="Behra P.R.K."/>
            <person name="Pettersson B.M.F."/>
            <person name="Ramesh M."/>
            <person name="Das S."/>
            <person name="Dasgupta S."/>
            <person name="Kirsebom L.A."/>
        </authorList>
    </citation>
    <scope>NUCLEOTIDE SEQUENCE</scope>
    <source>
        <strain evidence="6">DSM 44203</strain>
    </source>
</reference>
<keyword evidence="2 4" id="KW-0238">DNA-binding</keyword>
<dbReference type="InterPro" id="IPR001647">
    <property type="entry name" value="HTH_TetR"/>
</dbReference>
<evidence type="ECO:0000313" key="7">
    <source>
        <dbReference type="Proteomes" id="UP001207528"/>
    </source>
</evidence>